<evidence type="ECO:0000313" key="2">
    <source>
        <dbReference type="EMBL" id="CAE4594414.1"/>
    </source>
</evidence>
<dbReference type="AlphaFoldDB" id="A0A7S4VNU8"/>
<evidence type="ECO:0000256" key="1">
    <source>
        <dbReference type="SAM" id="MobiDB-lite"/>
    </source>
</evidence>
<gene>
    <name evidence="2" type="ORF">DBRI00130_LOCUS8201</name>
</gene>
<accession>A0A7S4VNU8</accession>
<reference evidence="2" key="1">
    <citation type="submission" date="2021-01" db="EMBL/GenBank/DDBJ databases">
        <authorList>
            <person name="Corre E."/>
            <person name="Pelletier E."/>
            <person name="Niang G."/>
            <person name="Scheremetjew M."/>
            <person name="Finn R."/>
            <person name="Kale V."/>
            <person name="Holt S."/>
            <person name="Cochrane G."/>
            <person name="Meng A."/>
            <person name="Brown T."/>
            <person name="Cohen L."/>
        </authorList>
    </citation>
    <scope>NUCLEOTIDE SEQUENCE</scope>
    <source>
        <strain evidence="2">GSO104</strain>
    </source>
</reference>
<dbReference type="EMBL" id="HBNS01010157">
    <property type="protein sequence ID" value="CAE4594414.1"/>
    <property type="molecule type" value="Transcribed_RNA"/>
</dbReference>
<protein>
    <submittedName>
        <fullName evidence="2">Uncharacterized protein</fullName>
    </submittedName>
</protein>
<feature type="region of interest" description="Disordered" evidence="1">
    <location>
        <begin position="1"/>
        <end position="28"/>
    </location>
</feature>
<organism evidence="2">
    <name type="scientific">Ditylum brightwellii</name>
    <dbReference type="NCBI Taxonomy" id="49249"/>
    <lineage>
        <taxon>Eukaryota</taxon>
        <taxon>Sar</taxon>
        <taxon>Stramenopiles</taxon>
        <taxon>Ochrophyta</taxon>
        <taxon>Bacillariophyta</taxon>
        <taxon>Mediophyceae</taxon>
        <taxon>Lithodesmiophycidae</taxon>
        <taxon>Lithodesmiales</taxon>
        <taxon>Lithodesmiaceae</taxon>
        <taxon>Ditylum</taxon>
    </lineage>
</organism>
<name>A0A7S4VNU8_9STRA</name>
<proteinExistence type="predicted"/>
<sequence length="213" mass="24662">MSLKGSIKVNVVSEDPKPRSVSMPMPSRGVVRSSSIMSARTLEESLKGASARQRRRDLSVSFSAVEIREFEIQIGDNPSVSSGPPLTIAWDHFNEAKIDIDTYETNCSERRTRDQILLPYKERWRRLAEEAKLTEDEIFEGTKKVNVARRKRAETISNLDGAHLEEKVETVKRWVQNIRNRKMKQDEQRMIRMSIEMDRMERENVRLAISPCQ</sequence>